<organism evidence="1">
    <name type="scientific">Rhizophora mucronata</name>
    <name type="common">Asiatic mangrove</name>
    <dbReference type="NCBI Taxonomy" id="61149"/>
    <lineage>
        <taxon>Eukaryota</taxon>
        <taxon>Viridiplantae</taxon>
        <taxon>Streptophyta</taxon>
        <taxon>Embryophyta</taxon>
        <taxon>Tracheophyta</taxon>
        <taxon>Spermatophyta</taxon>
        <taxon>Magnoliopsida</taxon>
        <taxon>eudicotyledons</taxon>
        <taxon>Gunneridae</taxon>
        <taxon>Pentapetalae</taxon>
        <taxon>rosids</taxon>
        <taxon>fabids</taxon>
        <taxon>Malpighiales</taxon>
        <taxon>Rhizophoraceae</taxon>
        <taxon>Rhizophora</taxon>
    </lineage>
</organism>
<protein>
    <submittedName>
        <fullName evidence="1">Uncharacterized protein</fullName>
    </submittedName>
</protein>
<sequence>MSLIFPFRAPCFLLEYYNCVGSSNLACLMMQPGCDEGPSLVKLLKYEIKIIGILGWH</sequence>
<dbReference type="EMBL" id="GGEC01081438">
    <property type="protein sequence ID" value="MBX61922.1"/>
    <property type="molecule type" value="Transcribed_RNA"/>
</dbReference>
<dbReference type="AlphaFoldDB" id="A0A2P2Q4K9"/>
<proteinExistence type="predicted"/>
<name>A0A2P2Q4K9_RHIMU</name>
<reference evidence="1" key="1">
    <citation type="submission" date="2018-02" db="EMBL/GenBank/DDBJ databases">
        <title>Rhizophora mucronata_Transcriptome.</title>
        <authorList>
            <person name="Meera S.P."/>
            <person name="Sreeshan A."/>
            <person name="Augustine A."/>
        </authorList>
    </citation>
    <scope>NUCLEOTIDE SEQUENCE</scope>
    <source>
        <tissue evidence="1">Leaf</tissue>
    </source>
</reference>
<evidence type="ECO:0000313" key="1">
    <source>
        <dbReference type="EMBL" id="MBX61922.1"/>
    </source>
</evidence>
<accession>A0A2P2Q4K9</accession>